<evidence type="ECO:0000313" key="1">
    <source>
        <dbReference type="EMBL" id="ABZ71813.1"/>
    </source>
</evidence>
<protein>
    <submittedName>
        <fullName evidence="1">Uncharacterized protein</fullName>
    </submittedName>
</protein>
<sequence>MSMTNLEIRVAALQFLSLRLCAALSLEQLEEIRQSTLAGVKAPDVESQQMQVEFLKLLDEAINRARQKAASPEIQSSAHLA</sequence>
<proteinExistence type="predicted"/>
<gene>
    <name evidence="1" type="ordered locus">Caul_2686</name>
</gene>
<organism evidence="1">
    <name type="scientific">Caulobacter sp. (strain K31)</name>
    <dbReference type="NCBI Taxonomy" id="366602"/>
    <lineage>
        <taxon>Bacteria</taxon>
        <taxon>Pseudomonadati</taxon>
        <taxon>Pseudomonadota</taxon>
        <taxon>Alphaproteobacteria</taxon>
        <taxon>Caulobacterales</taxon>
        <taxon>Caulobacteraceae</taxon>
        <taxon>Caulobacter</taxon>
    </lineage>
</organism>
<name>B0SY66_CAUSK</name>
<dbReference type="EMBL" id="CP000927">
    <property type="protein sequence ID" value="ABZ71813.1"/>
    <property type="molecule type" value="Genomic_DNA"/>
</dbReference>
<accession>B0SY66</accession>
<dbReference type="KEGG" id="cak:Caul_2686"/>
<dbReference type="HOGENOM" id="CLU_2567571_0_0_5"/>
<reference evidence="1" key="1">
    <citation type="submission" date="2008-01" db="EMBL/GenBank/DDBJ databases">
        <title>Complete sequence of chromosome of Caulobacter sp. K31.</title>
        <authorList>
            <consortium name="US DOE Joint Genome Institute"/>
            <person name="Copeland A."/>
            <person name="Lucas S."/>
            <person name="Lapidus A."/>
            <person name="Barry K."/>
            <person name="Glavina del Rio T."/>
            <person name="Dalin E."/>
            <person name="Tice H."/>
            <person name="Pitluck S."/>
            <person name="Bruce D."/>
            <person name="Goodwin L."/>
            <person name="Thompson L.S."/>
            <person name="Brettin T."/>
            <person name="Detter J.C."/>
            <person name="Han C."/>
            <person name="Schmutz J."/>
            <person name="Larimer F."/>
            <person name="Land M."/>
            <person name="Hauser L."/>
            <person name="Kyrpides N."/>
            <person name="Kim E."/>
            <person name="Stephens C."/>
            <person name="Richardson P."/>
        </authorList>
    </citation>
    <scope>NUCLEOTIDE SEQUENCE [LARGE SCALE GENOMIC DNA]</scope>
    <source>
        <strain evidence="1">K31</strain>
    </source>
</reference>
<dbReference type="AlphaFoldDB" id="B0SY66"/>